<reference evidence="21 22" key="1">
    <citation type="submission" date="2024-05" db="EMBL/GenBank/DDBJ databases">
        <title>Genome sequencing and assembly of Indian major carp, Cirrhinus mrigala (Hamilton, 1822).</title>
        <authorList>
            <person name="Mohindra V."/>
            <person name="Chowdhury L.M."/>
            <person name="Lal K."/>
            <person name="Jena J.K."/>
        </authorList>
    </citation>
    <scope>NUCLEOTIDE SEQUENCE [LARGE SCALE GENOMIC DNA]</scope>
    <source>
        <strain evidence="21">CM1030</strain>
        <tissue evidence="21">Blood</tissue>
    </source>
</reference>
<dbReference type="InterPro" id="IPR036875">
    <property type="entry name" value="Znf_CCHC_sf"/>
</dbReference>
<dbReference type="Proteomes" id="UP001529510">
    <property type="component" value="Unassembled WGS sequence"/>
</dbReference>
<keyword evidence="5" id="KW-0548">Nucleotidyltransferase</keyword>
<dbReference type="PROSITE" id="PS00141">
    <property type="entry name" value="ASP_PROTEASE"/>
    <property type="match status" value="1"/>
</dbReference>
<dbReference type="GO" id="GO:0003677">
    <property type="term" value="F:DNA binding"/>
    <property type="evidence" value="ECO:0007669"/>
    <property type="project" value="UniProtKB-KW"/>
</dbReference>
<dbReference type="CDD" id="cd09274">
    <property type="entry name" value="RNase_HI_RT_Ty3"/>
    <property type="match status" value="1"/>
</dbReference>
<keyword evidence="8" id="KW-0255">Endonuclease</keyword>
<keyword evidence="11" id="KW-0694">RNA-binding</keyword>
<keyword evidence="16" id="KW-0479">Metal-binding</keyword>
<comment type="caution">
    <text evidence="21">The sequence shown here is derived from an EMBL/GenBank/DDBJ whole genome shotgun (WGS) entry which is preliminary data.</text>
</comment>
<dbReference type="PROSITE" id="PS50878">
    <property type="entry name" value="RT_POL"/>
    <property type="match status" value="1"/>
</dbReference>
<evidence type="ECO:0000259" key="18">
    <source>
        <dbReference type="PROSITE" id="PS50158"/>
    </source>
</evidence>
<dbReference type="Gene3D" id="3.30.70.270">
    <property type="match status" value="2"/>
</dbReference>
<dbReference type="InterPro" id="IPR041577">
    <property type="entry name" value="RT_RNaseH_2"/>
</dbReference>
<dbReference type="Pfam" id="PF14893">
    <property type="entry name" value="PNMA"/>
    <property type="match status" value="1"/>
</dbReference>
<feature type="domain" description="CCHC-type" evidence="18">
    <location>
        <begin position="476"/>
        <end position="489"/>
    </location>
</feature>
<proteinExistence type="inferred from homology"/>
<evidence type="ECO:0000256" key="11">
    <source>
        <dbReference type="ARBA" id="ARBA00022884"/>
    </source>
</evidence>
<dbReference type="InterPro" id="IPR001878">
    <property type="entry name" value="Znf_CCHC"/>
</dbReference>
<gene>
    <name evidence="21" type="ORF">M9458_054272</name>
</gene>
<dbReference type="SUPFAM" id="SSF56672">
    <property type="entry name" value="DNA/RNA polymerases"/>
    <property type="match status" value="1"/>
</dbReference>
<dbReference type="GO" id="GO:0004523">
    <property type="term" value="F:RNA-DNA hybrid ribonuclease activity"/>
    <property type="evidence" value="ECO:0007669"/>
    <property type="project" value="UniProtKB-EC"/>
</dbReference>
<dbReference type="InterPro" id="IPR001969">
    <property type="entry name" value="Aspartic_peptidase_AS"/>
</dbReference>
<dbReference type="Pfam" id="PF17919">
    <property type="entry name" value="RT_RNaseH_2"/>
    <property type="match status" value="1"/>
</dbReference>
<keyword evidence="3" id="KW-0645">Protease</keyword>
<dbReference type="Gene3D" id="3.10.20.370">
    <property type="match status" value="1"/>
</dbReference>
<dbReference type="SMART" id="SM00343">
    <property type="entry name" value="ZnF_C2HC"/>
    <property type="match status" value="1"/>
</dbReference>
<evidence type="ECO:0000256" key="12">
    <source>
        <dbReference type="ARBA" id="ARBA00022908"/>
    </source>
</evidence>
<evidence type="ECO:0000256" key="7">
    <source>
        <dbReference type="ARBA" id="ARBA00022750"/>
    </source>
</evidence>
<evidence type="ECO:0000259" key="20">
    <source>
        <dbReference type="PROSITE" id="PS50994"/>
    </source>
</evidence>
<name>A0ABD0MJW9_CIRMR</name>
<evidence type="ECO:0000313" key="21">
    <source>
        <dbReference type="EMBL" id="KAL0150455.1"/>
    </source>
</evidence>
<dbReference type="PANTHER" id="PTHR37984">
    <property type="entry name" value="PROTEIN CBG26694"/>
    <property type="match status" value="1"/>
</dbReference>
<dbReference type="SUPFAM" id="SSF50630">
    <property type="entry name" value="Acid proteases"/>
    <property type="match status" value="1"/>
</dbReference>
<dbReference type="FunFam" id="1.10.340.70:FF:000001">
    <property type="entry name" value="Retrovirus-related Pol polyprotein from transposon gypsy-like Protein"/>
    <property type="match status" value="1"/>
</dbReference>
<dbReference type="GO" id="GO:0004190">
    <property type="term" value="F:aspartic-type endopeptidase activity"/>
    <property type="evidence" value="ECO:0007669"/>
    <property type="project" value="UniProtKB-KW"/>
</dbReference>
<evidence type="ECO:0000256" key="10">
    <source>
        <dbReference type="ARBA" id="ARBA00022842"/>
    </source>
</evidence>
<feature type="region of interest" description="Disordered" evidence="17">
    <location>
        <begin position="441"/>
        <end position="466"/>
    </location>
</feature>
<feature type="region of interest" description="Disordered" evidence="17">
    <location>
        <begin position="1895"/>
        <end position="1942"/>
    </location>
</feature>
<evidence type="ECO:0000256" key="16">
    <source>
        <dbReference type="PROSITE-ProRule" id="PRU00047"/>
    </source>
</evidence>
<dbReference type="FunFam" id="3.10.10.10:FF:000004">
    <property type="entry name" value="Uncharacterized protein"/>
    <property type="match status" value="1"/>
</dbReference>
<evidence type="ECO:0000256" key="4">
    <source>
        <dbReference type="ARBA" id="ARBA00022679"/>
    </source>
</evidence>
<evidence type="ECO:0000313" key="22">
    <source>
        <dbReference type="Proteomes" id="UP001529510"/>
    </source>
</evidence>
<dbReference type="InterPro" id="IPR043128">
    <property type="entry name" value="Rev_trsase/Diguanyl_cyclase"/>
</dbReference>
<dbReference type="GO" id="GO:0015074">
    <property type="term" value="P:DNA integration"/>
    <property type="evidence" value="ECO:0007669"/>
    <property type="project" value="UniProtKB-KW"/>
</dbReference>
<dbReference type="PROSITE" id="PS50158">
    <property type="entry name" value="ZF_CCHC"/>
    <property type="match status" value="1"/>
</dbReference>
<evidence type="ECO:0000259" key="19">
    <source>
        <dbReference type="PROSITE" id="PS50878"/>
    </source>
</evidence>
<dbReference type="EMBL" id="JAMKFB020000295">
    <property type="protein sequence ID" value="KAL0150455.1"/>
    <property type="molecule type" value="Genomic_DNA"/>
</dbReference>
<dbReference type="SUPFAM" id="SSF57756">
    <property type="entry name" value="Retrovirus zinc finger-like domains"/>
    <property type="match status" value="1"/>
</dbReference>
<dbReference type="GO" id="GO:0008270">
    <property type="term" value="F:zinc ion binding"/>
    <property type="evidence" value="ECO:0007669"/>
    <property type="project" value="UniProtKB-KW"/>
</dbReference>
<evidence type="ECO:0000256" key="8">
    <source>
        <dbReference type="ARBA" id="ARBA00022759"/>
    </source>
</evidence>
<keyword evidence="22" id="KW-1185">Reference proteome</keyword>
<dbReference type="FunFam" id="3.30.70.270:FF:000020">
    <property type="entry name" value="Transposon Tf2-6 polyprotein-like Protein"/>
    <property type="match status" value="1"/>
</dbReference>
<dbReference type="Pfam" id="PF00078">
    <property type="entry name" value="RVT_1"/>
    <property type="match status" value="1"/>
</dbReference>
<keyword evidence="16" id="KW-0862">Zinc</keyword>
<evidence type="ECO:0000256" key="17">
    <source>
        <dbReference type="SAM" id="MobiDB-lite"/>
    </source>
</evidence>
<keyword evidence="4" id="KW-0808">Transferase</keyword>
<dbReference type="InterPro" id="IPR012337">
    <property type="entry name" value="RNaseH-like_sf"/>
</dbReference>
<feature type="region of interest" description="Disordered" evidence="17">
    <location>
        <begin position="1857"/>
        <end position="1880"/>
    </location>
</feature>
<dbReference type="InterPro" id="IPR000477">
    <property type="entry name" value="RT_dom"/>
</dbReference>
<dbReference type="PROSITE" id="PS50994">
    <property type="entry name" value="INTEGRASE"/>
    <property type="match status" value="1"/>
</dbReference>
<keyword evidence="10" id="KW-0460">Magnesium</keyword>
<dbReference type="CDD" id="cd01647">
    <property type="entry name" value="RT_LTR"/>
    <property type="match status" value="1"/>
</dbReference>
<feature type="region of interest" description="Disordered" evidence="17">
    <location>
        <begin position="1802"/>
        <end position="1825"/>
    </location>
</feature>
<dbReference type="GO" id="GO:0006508">
    <property type="term" value="P:proteolysis"/>
    <property type="evidence" value="ECO:0007669"/>
    <property type="project" value="UniProtKB-KW"/>
</dbReference>
<evidence type="ECO:0000256" key="6">
    <source>
        <dbReference type="ARBA" id="ARBA00022722"/>
    </source>
</evidence>
<dbReference type="InterPro" id="IPR021109">
    <property type="entry name" value="Peptidase_aspartic_dom_sf"/>
</dbReference>
<evidence type="ECO:0000256" key="2">
    <source>
        <dbReference type="ARBA" id="ARBA00012180"/>
    </source>
</evidence>
<keyword evidence="13" id="KW-0695">RNA-directed DNA polymerase</keyword>
<keyword evidence="7" id="KW-0064">Aspartyl protease</keyword>
<evidence type="ECO:0000256" key="5">
    <source>
        <dbReference type="ARBA" id="ARBA00022695"/>
    </source>
</evidence>
<keyword evidence="6" id="KW-0540">Nuclease</keyword>
<dbReference type="InterPro" id="IPR043502">
    <property type="entry name" value="DNA/RNA_pol_sf"/>
</dbReference>
<evidence type="ECO:0000256" key="3">
    <source>
        <dbReference type="ARBA" id="ARBA00022670"/>
    </source>
</evidence>
<dbReference type="Gene3D" id="3.10.10.10">
    <property type="entry name" value="HIV Type 1 Reverse Transcriptase, subunit A, domain 1"/>
    <property type="match status" value="1"/>
</dbReference>
<dbReference type="Pfam" id="PF00665">
    <property type="entry name" value="rve"/>
    <property type="match status" value="1"/>
</dbReference>
<dbReference type="GO" id="GO:0003964">
    <property type="term" value="F:RNA-directed DNA polymerase activity"/>
    <property type="evidence" value="ECO:0007669"/>
    <property type="project" value="UniProtKB-KW"/>
</dbReference>
<evidence type="ECO:0000256" key="13">
    <source>
        <dbReference type="ARBA" id="ARBA00022918"/>
    </source>
</evidence>
<dbReference type="PANTHER" id="PTHR37984:SF15">
    <property type="entry name" value="INTEGRASE CATALYTIC DOMAIN-CONTAINING PROTEIN"/>
    <property type="match status" value="1"/>
</dbReference>
<sequence length="2010" mass="224866">MALRKDPSLQAELISWCKEAGIDESHALMLINVPAHTDVAAIEEIMEAVKVLGRVRVRDTREGPTSRFLLVLCECKQVIDPTCLPPEVSPGERKEPWTVIAVQARESVPDPASGGFTERLAKFLMEEGKSLNDVQALLTPRSTSDSSPESIIRAVGEILEKTIKHPSDTNAYRRLRTFSAVVPTPPGEENMETWIEQARLMITECECSEKEKRRRIVESLKGPALEIIRAVRFSNPEASALQYLEALESTFGSSESGEDMYFKFRLLRQSTGETLSEFLRRIEKMLSKVVERDGLSPGLIDKVRIEQLIRGAVNSDMMLLQLRLRERKHHPPSFLNLLKEIREAEESEASRHRMSAKAKAIQYCEDERASTSVIQELKAEIQELRTQICGGESKTVSTSSLVIKPKEKQIKPTDKTDSSEVQELRKQVQHLQQQLAIMSVSSTPHSPQIPEPRPKTSTSSSSLKGKSARTRDDYFCYRCGEDGHIATKCQAPPNSDQVIQKLIRSLRQAKSEKYETNDNHRKAQNQTCFSKKSQTDVCESRSLPKGLVGPASTVDVKLNGHVCQALLDTGSQVTIVFDSWFSRNLPDVPIHPLTGLSIWGLSSSSYPYKGYIVVDVTFPASVTGVEESLSILALVCPDPQGPPQVPVIIGTNASFFKRLAALSQGNEGAHVAHALKIQTRQCAIHLPQLRETERLPDKPDGKVRWIGPGDCVIPPRGEIYVTCQMETDKPLRTEIFVVDTTEADSLPAGTFITPVVLPSSAIDGKNIQVLVHNETSKDISIPAGTVVAHVYPTDTLAVPSGGSNSSKVIDPMLFDFSESSIPKAWELRLRQKLSTRGDVFSTGEWDVGLALGVEHHIRLTDTKPFRERSRRIAPADIEDVRRHIKVLLVAGIIKESRSPYASPIVIARKKSGAIRMCVDYRTLNARTIPDQYTTPRIDDALDCLAGSKWFSVLDLRSGYYQIAMGEEDKEKTAFICPLGFFQFERMPQGITGAPATFQRLMEKAVGDMHLLQVIVYLDDIIVFGCTLEEHEERLLKVLDRLQECGLKVSIDKCQFCQSQVRYVGHIVSAAGVSPDPAKIEAVTRWKMPTDLKSLRSFLGFCGFYRRFIKDYSAIVRPLTELTKGYPPTSGQNRKAGDARKYYKETEPFGERWDDNCTAAFRNIIYSLTHAPVLAFADPTRPYVLHVDASLSGLGAVLNQEHPGGLRPVAYASRKLSASEQRYPIHQLEFLALKWAVVDKFHDYLYGAQFVVKTDNNPLTYVLSSAKLSATGHRWLAALATYNFSLQYKPGSHNIDADVLSRYPCESSGCSEWKEIPKSGVKAICQLAGVSESESSSRLVDHLCVPPQSVPEAFACPTALSLGHMEQLTNEELRRAQEEDPVVGVVRREVESGKILTGARSSDATVALLQRQGSKLIIQNQLLYRVSKGSCGREKKQLVLPEKYWSRVLCSLHDDSGHLGVERTTELLRDRFYWPRMSACIEQYVKNCGRCVTRKTIPKKVAPLNHLTSCGPFDLVCIDFLSIEPDSKGLSNVLIVTDHFTRYAQAFVTKDQKALTVAKILCDQFFVHYGLPSRIHSDQGRDFESGLIKELLNMLGIRKSRTSPYHPQGDPQPERFNRTLLSMLGTLNLVEKSRWSQHITRLVHAYNCTKNEATGYSPYYLLFGREARLPVDVCFGTSPDGKGAGSHRQYVERMKSELQKAYQLATETAQKSQQRNKRLYDRHVKHQTLAVGDRVLIRNLALTGKQKLADKWNSVPYLVVEKLKNLPVYRLKPESGMGNVRTLHRDHLLPVGENVRLSVPEDPRKVSVEPATRTGPVERKKRRLRGRNVNMAESELRNESDSEEDDLWYYHPYRVERQPRTESDAQGGSAAEEDTVCRGGELDRPRAEADELMFTEEDHGELPNQNPAETRDPGLGGGDPGTNNSAREVVKASPSRPRRNRKPVVRLSYDRLGRPTNRPLTLVHRGMVIKVEGGANSAKKSCNTVWCHPMAQCTECVQVSAHIEPRVTVKM</sequence>
<dbReference type="FunFam" id="3.30.420.10:FF:000269">
    <property type="entry name" value="Uncharacterized protein"/>
    <property type="match status" value="1"/>
</dbReference>
<protein>
    <recommendedName>
        <fullName evidence="15">Gypsy retrotransposon integrase-like protein 1</fullName>
        <ecNumber evidence="2">3.1.26.4</ecNumber>
    </recommendedName>
</protein>
<dbReference type="InterPro" id="IPR048270">
    <property type="entry name" value="PNMA_C"/>
</dbReference>
<evidence type="ECO:0000256" key="9">
    <source>
        <dbReference type="ARBA" id="ARBA00022801"/>
    </source>
</evidence>
<evidence type="ECO:0000256" key="15">
    <source>
        <dbReference type="ARBA" id="ARBA00039658"/>
    </source>
</evidence>
<accession>A0ABD0MJW9</accession>
<dbReference type="InterPro" id="IPR050951">
    <property type="entry name" value="Retrovirus_Pol_polyprotein"/>
</dbReference>
<evidence type="ECO:0000256" key="1">
    <source>
        <dbReference type="ARBA" id="ARBA00010879"/>
    </source>
</evidence>
<keyword evidence="16" id="KW-0863">Zinc-finger</keyword>
<dbReference type="Gene3D" id="1.10.340.70">
    <property type="match status" value="1"/>
</dbReference>
<dbReference type="SUPFAM" id="SSF53098">
    <property type="entry name" value="Ribonuclease H-like"/>
    <property type="match status" value="1"/>
</dbReference>
<keyword evidence="9" id="KW-0378">Hydrolase</keyword>
<dbReference type="InterPro" id="IPR001584">
    <property type="entry name" value="Integrase_cat-core"/>
</dbReference>
<dbReference type="Pfam" id="PF20846">
    <property type="entry name" value="PNMA_N"/>
    <property type="match status" value="1"/>
</dbReference>
<feature type="domain" description="Reverse transcriptase" evidence="19">
    <location>
        <begin position="888"/>
        <end position="1067"/>
    </location>
</feature>
<dbReference type="GO" id="GO:0003723">
    <property type="term" value="F:RNA binding"/>
    <property type="evidence" value="ECO:0007669"/>
    <property type="project" value="UniProtKB-KW"/>
</dbReference>
<evidence type="ECO:0000256" key="14">
    <source>
        <dbReference type="ARBA" id="ARBA00023125"/>
    </source>
</evidence>
<keyword evidence="12" id="KW-0229">DNA integration</keyword>
<dbReference type="Pfam" id="PF17921">
    <property type="entry name" value="Integrase_H2C2"/>
    <property type="match status" value="1"/>
</dbReference>
<dbReference type="EC" id="3.1.26.4" evidence="2"/>
<dbReference type="InterPro" id="IPR048271">
    <property type="entry name" value="PNMA_N"/>
</dbReference>
<feature type="domain" description="Integrase catalytic" evidence="20">
    <location>
        <begin position="1507"/>
        <end position="1665"/>
    </location>
</feature>
<organism evidence="21 22">
    <name type="scientific">Cirrhinus mrigala</name>
    <name type="common">Mrigala</name>
    <dbReference type="NCBI Taxonomy" id="683832"/>
    <lineage>
        <taxon>Eukaryota</taxon>
        <taxon>Metazoa</taxon>
        <taxon>Chordata</taxon>
        <taxon>Craniata</taxon>
        <taxon>Vertebrata</taxon>
        <taxon>Euteleostomi</taxon>
        <taxon>Actinopterygii</taxon>
        <taxon>Neopterygii</taxon>
        <taxon>Teleostei</taxon>
        <taxon>Ostariophysi</taxon>
        <taxon>Cypriniformes</taxon>
        <taxon>Cyprinidae</taxon>
        <taxon>Labeoninae</taxon>
        <taxon>Labeonini</taxon>
        <taxon>Cirrhinus</taxon>
    </lineage>
</organism>
<keyword evidence="14" id="KW-0238">DNA-binding</keyword>
<dbReference type="Gene3D" id="3.30.420.10">
    <property type="entry name" value="Ribonuclease H-like superfamily/Ribonuclease H"/>
    <property type="match status" value="1"/>
</dbReference>
<comment type="similarity">
    <text evidence="1">Belongs to the beta type-B retroviral polymerase family. HERV class-II K(HML-2) pol subfamily.</text>
</comment>
<dbReference type="FunFam" id="3.10.20.370:FF:000001">
    <property type="entry name" value="Retrovirus-related Pol polyprotein from transposon 17.6-like protein"/>
    <property type="match status" value="1"/>
</dbReference>
<dbReference type="InterPro" id="IPR041588">
    <property type="entry name" value="Integrase_H2C2"/>
</dbReference>
<dbReference type="InterPro" id="IPR036397">
    <property type="entry name" value="RNaseH_sf"/>
</dbReference>